<gene>
    <name evidence="4" type="ORF">AAG747_25565</name>
</gene>
<dbReference type="Pfam" id="PF13280">
    <property type="entry name" value="WYL"/>
    <property type="match status" value="1"/>
</dbReference>
<proteinExistence type="predicted"/>
<dbReference type="Pfam" id="PF08279">
    <property type="entry name" value="HTH_11"/>
    <property type="match status" value="1"/>
</dbReference>
<dbReference type="EMBL" id="JBDKWZ010000021">
    <property type="protein sequence ID" value="MEN7551312.1"/>
    <property type="molecule type" value="Genomic_DNA"/>
</dbReference>
<keyword evidence="2" id="KW-0804">Transcription</keyword>
<dbReference type="SUPFAM" id="SSF46785">
    <property type="entry name" value="Winged helix' DNA-binding domain"/>
    <property type="match status" value="1"/>
</dbReference>
<keyword evidence="5" id="KW-1185">Reference proteome</keyword>
<dbReference type="PIRSF" id="PIRSF016838">
    <property type="entry name" value="PafC"/>
    <property type="match status" value="1"/>
</dbReference>
<comment type="caution">
    <text evidence="4">The sequence shown here is derived from an EMBL/GenBank/DDBJ whole genome shotgun (WGS) entry which is preliminary data.</text>
</comment>
<protein>
    <submittedName>
        <fullName evidence="4">YafY family protein</fullName>
    </submittedName>
</protein>
<dbReference type="RefSeq" id="WP_346824092.1">
    <property type="nucleotide sequence ID" value="NZ_JBDKWZ010000021.1"/>
</dbReference>
<dbReference type="PANTHER" id="PTHR34580:SF3">
    <property type="entry name" value="PROTEIN PAFB"/>
    <property type="match status" value="1"/>
</dbReference>
<accession>A0AAW9S525</accession>
<evidence type="ECO:0000256" key="1">
    <source>
        <dbReference type="ARBA" id="ARBA00023015"/>
    </source>
</evidence>
<dbReference type="InterPro" id="IPR026881">
    <property type="entry name" value="WYL_dom"/>
</dbReference>
<feature type="domain" description="HTH deoR-type" evidence="3">
    <location>
        <begin position="3"/>
        <end position="58"/>
    </location>
</feature>
<sequence length="319" mass="37588">MNRIDRLTALMVYLQSTRWRTIEEVSERFDISKRTAFRDLKALQEGGIPILSEPGKGYTIMQGYHLPPVMLSKEEAASLLTGEKLVKKWGDSSLQQHYQTAMEKIRSVLRSREKDFVETLDHQMDFSHYLPAMNVLNQKSYFTTLQEAIFNREVIRIDYYSPLTEQSTTRSVEPLGLLHIGNYWQLAAWCRLREGYRAFRLDRMKAIYLTGKQFPEESGHSLQAFQQKKSDAHQPTHSVVRFTKTASRYITENKHFMRWVKEEEQDEFVDMTFETVFPGDYFARWLLSFSNQVEVISPDSLRQRVRELAQEVYEQHCTE</sequence>
<dbReference type="PROSITE" id="PS51000">
    <property type="entry name" value="HTH_DEOR_2"/>
    <property type="match status" value="1"/>
</dbReference>
<evidence type="ECO:0000259" key="3">
    <source>
        <dbReference type="PROSITE" id="PS51000"/>
    </source>
</evidence>
<dbReference type="InterPro" id="IPR001034">
    <property type="entry name" value="DeoR_HTH"/>
</dbReference>
<evidence type="ECO:0000313" key="4">
    <source>
        <dbReference type="EMBL" id="MEN7551312.1"/>
    </source>
</evidence>
<dbReference type="InterPro" id="IPR036390">
    <property type="entry name" value="WH_DNA-bd_sf"/>
</dbReference>
<reference evidence="4 5" key="1">
    <citation type="submission" date="2024-04" db="EMBL/GenBank/DDBJ databases">
        <title>Novel genus in family Flammeovirgaceae.</title>
        <authorList>
            <person name="Nguyen T.H."/>
            <person name="Vuong T.Q."/>
            <person name="Le H."/>
            <person name="Kim S.-G."/>
        </authorList>
    </citation>
    <scope>NUCLEOTIDE SEQUENCE [LARGE SCALE GENOMIC DNA]</scope>
    <source>
        <strain evidence="4 5">JCM 23209</strain>
    </source>
</reference>
<organism evidence="4 5">
    <name type="scientific">Rapidithrix thailandica</name>
    <dbReference type="NCBI Taxonomy" id="413964"/>
    <lineage>
        <taxon>Bacteria</taxon>
        <taxon>Pseudomonadati</taxon>
        <taxon>Bacteroidota</taxon>
        <taxon>Cytophagia</taxon>
        <taxon>Cytophagales</taxon>
        <taxon>Flammeovirgaceae</taxon>
        <taxon>Rapidithrix</taxon>
    </lineage>
</organism>
<evidence type="ECO:0000256" key="2">
    <source>
        <dbReference type="ARBA" id="ARBA00023163"/>
    </source>
</evidence>
<keyword evidence="1" id="KW-0805">Transcription regulation</keyword>
<dbReference type="InterPro" id="IPR028349">
    <property type="entry name" value="PafC-like"/>
</dbReference>
<dbReference type="GO" id="GO:0003700">
    <property type="term" value="F:DNA-binding transcription factor activity"/>
    <property type="evidence" value="ECO:0007669"/>
    <property type="project" value="InterPro"/>
</dbReference>
<evidence type="ECO:0000313" key="5">
    <source>
        <dbReference type="Proteomes" id="UP001403385"/>
    </source>
</evidence>
<dbReference type="Gene3D" id="1.10.10.10">
    <property type="entry name" value="Winged helix-like DNA-binding domain superfamily/Winged helix DNA-binding domain"/>
    <property type="match status" value="1"/>
</dbReference>
<dbReference type="Pfam" id="PF25583">
    <property type="entry name" value="WCX"/>
    <property type="match status" value="1"/>
</dbReference>
<dbReference type="InterPro" id="IPR051534">
    <property type="entry name" value="CBASS_pafABC_assoc_protein"/>
</dbReference>
<dbReference type="PANTHER" id="PTHR34580">
    <property type="match status" value="1"/>
</dbReference>
<dbReference type="AlphaFoldDB" id="A0AAW9S525"/>
<dbReference type="InterPro" id="IPR013196">
    <property type="entry name" value="HTH_11"/>
</dbReference>
<dbReference type="InterPro" id="IPR036388">
    <property type="entry name" value="WH-like_DNA-bd_sf"/>
</dbReference>
<name>A0AAW9S525_9BACT</name>
<dbReference type="Proteomes" id="UP001403385">
    <property type="component" value="Unassembled WGS sequence"/>
</dbReference>
<dbReference type="InterPro" id="IPR057727">
    <property type="entry name" value="WCX_dom"/>
</dbReference>
<dbReference type="PROSITE" id="PS52050">
    <property type="entry name" value="WYL"/>
    <property type="match status" value="1"/>
</dbReference>